<dbReference type="Proteomes" id="UP000334019">
    <property type="component" value="Chromosome"/>
</dbReference>
<evidence type="ECO:0000256" key="1">
    <source>
        <dbReference type="ARBA" id="ARBA00005836"/>
    </source>
</evidence>
<dbReference type="Pfam" id="PF19290">
    <property type="entry name" value="PmbA_TldD_2nd"/>
    <property type="match status" value="1"/>
</dbReference>
<dbReference type="GO" id="GO:0008237">
    <property type="term" value="F:metallopeptidase activity"/>
    <property type="evidence" value="ECO:0007669"/>
    <property type="project" value="InterPro"/>
</dbReference>
<dbReference type="InterPro" id="IPR035068">
    <property type="entry name" value="TldD/PmbA_N"/>
</dbReference>
<gene>
    <name evidence="6" type="ORF">GH723_13900</name>
</gene>
<evidence type="ECO:0000313" key="7">
    <source>
        <dbReference type="Proteomes" id="UP000334019"/>
    </source>
</evidence>
<dbReference type="Gene3D" id="3.30.2290.10">
    <property type="entry name" value="PmbA/TldD superfamily"/>
    <property type="match status" value="1"/>
</dbReference>
<feature type="region of interest" description="Disordered" evidence="2">
    <location>
        <begin position="1"/>
        <end position="35"/>
    </location>
</feature>
<keyword evidence="7" id="KW-1185">Reference proteome</keyword>
<dbReference type="GO" id="GO:0005829">
    <property type="term" value="C:cytosol"/>
    <property type="evidence" value="ECO:0007669"/>
    <property type="project" value="TreeGrafter"/>
</dbReference>
<dbReference type="KEGG" id="atq:GH723_13900"/>
<sequence length="479" mass="49824">MREGRPGRPGGRRHADPPGRPPHRRGHRGVSDPDDSLLRLARGLVERADAGEQLEVTIGESRRTTVRVHGGEVESFTSATSHGAGIRVIRDGREGFAHAGSLDPEVLDDTLAEARDNAAFATPDEHVGLVEPDGVVAIEVDHWRDESLAMAEPDKIARAVDLERRVRAGDPRVRSVRTAIWSDGASRVALASTAGLALATRGTSCSLSVSAIAGEGDDTATGAGVDAARAPGDLDDDAVVADAVHRATELLGGRPVASQRLTLVVEPRLAAMLLGIVAGTLTGDAVLKGRSPFADRRGDAIASPVLRLVDDPTDLRSLGADSHDGEGLATRRNVLVDDGVLRGFLYDGTTGRRAGTASTASAVRGSRSLPSPGVQVLVVEPGARSADELLADVELGFAVRSFNGLHSGVNPVSGDFSVGAEGRMIRGGALAEPVREVTVAGSLQRMLLDLREVGADIEWLPSGAGMASLVIDDVSLGGR</sequence>
<accession>A0A5Q2RJV2</accession>
<feature type="domain" description="Metalloprotease TldD/E C-terminal" evidence="4">
    <location>
        <begin position="259"/>
        <end position="478"/>
    </location>
</feature>
<dbReference type="InterPro" id="IPR045570">
    <property type="entry name" value="Metalloprtase-TldD/E_cen_dom"/>
</dbReference>
<organism evidence="6 7">
    <name type="scientific">Actinomarinicola tropica</name>
    <dbReference type="NCBI Taxonomy" id="2789776"/>
    <lineage>
        <taxon>Bacteria</taxon>
        <taxon>Bacillati</taxon>
        <taxon>Actinomycetota</taxon>
        <taxon>Acidimicrobiia</taxon>
        <taxon>Acidimicrobiales</taxon>
        <taxon>Iamiaceae</taxon>
        <taxon>Actinomarinicola</taxon>
    </lineage>
</organism>
<evidence type="ECO:0008006" key="8">
    <source>
        <dbReference type="Google" id="ProtNLM"/>
    </source>
</evidence>
<protein>
    <recommendedName>
        <fullName evidence="8">TldD/PmbA family protein</fullName>
    </recommendedName>
</protein>
<dbReference type="Pfam" id="PF19289">
    <property type="entry name" value="PmbA_TldD_3rd"/>
    <property type="match status" value="1"/>
</dbReference>
<feature type="domain" description="Metalloprotease TldD/E central" evidence="5">
    <location>
        <begin position="150"/>
        <end position="251"/>
    </location>
</feature>
<evidence type="ECO:0000313" key="6">
    <source>
        <dbReference type="EMBL" id="QGG96103.1"/>
    </source>
</evidence>
<comment type="similarity">
    <text evidence="1">Belongs to the peptidase U62 family.</text>
</comment>
<evidence type="ECO:0000256" key="2">
    <source>
        <dbReference type="SAM" id="MobiDB-lite"/>
    </source>
</evidence>
<dbReference type="InterPro" id="IPR047657">
    <property type="entry name" value="PmbA"/>
</dbReference>
<dbReference type="AlphaFoldDB" id="A0A5Q2RJV2"/>
<dbReference type="SUPFAM" id="SSF111283">
    <property type="entry name" value="Putative modulator of DNA gyrase, PmbA/TldD"/>
    <property type="match status" value="1"/>
</dbReference>
<dbReference type="InterPro" id="IPR036059">
    <property type="entry name" value="TldD/PmbA_sf"/>
</dbReference>
<evidence type="ECO:0000259" key="3">
    <source>
        <dbReference type="Pfam" id="PF01523"/>
    </source>
</evidence>
<feature type="domain" description="Metalloprotease TldD/E N-terminal" evidence="3">
    <location>
        <begin position="55"/>
        <end position="118"/>
    </location>
</feature>
<dbReference type="InterPro" id="IPR002510">
    <property type="entry name" value="Metalloprtase-TldD/E_N"/>
</dbReference>
<dbReference type="PANTHER" id="PTHR43421:SF1">
    <property type="entry name" value="METALLOPROTEASE PMBA"/>
    <property type="match status" value="1"/>
</dbReference>
<reference evidence="6 7" key="1">
    <citation type="submission" date="2019-11" db="EMBL/GenBank/DDBJ databases">
        <authorList>
            <person name="He Y."/>
        </authorList>
    </citation>
    <scope>NUCLEOTIDE SEQUENCE [LARGE SCALE GENOMIC DNA]</scope>
    <source>
        <strain evidence="6 7">SCSIO 58843</strain>
    </source>
</reference>
<dbReference type="EMBL" id="CP045851">
    <property type="protein sequence ID" value="QGG96103.1"/>
    <property type="molecule type" value="Genomic_DNA"/>
</dbReference>
<dbReference type="InterPro" id="IPR045569">
    <property type="entry name" value="Metalloprtase-TldD/E_C"/>
</dbReference>
<name>A0A5Q2RJV2_9ACTN</name>
<dbReference type="PANTHER" id="PTHR43421">
    <property type="entry name" value="METALLOPROTEASE PMBA"/>
    <property type="match status" value="1"/>
</dbReference>
<dbReference type="GO" id="GO:0006508">
    <property type="term" value="P:proteolysis"/>
    <property type="evidence" value="ECO:0007669"/>
    <property type="project" value="InterPro"/>
</dbReference>
<evidence type="ECO:0000259" key="4">
    <source>
        <dbReference type="Pfam" id="PF19289"/>
    </source>
</evidence>
<dbReference type="Pfam" id="PF01523">
    <property type="entry name" value="PmbA_TldD_1st"/>
    <property type="match status" value="1"/>
</dbReference>
<evidence type="ECO:0000259" key="5">
    <source>
        <dbReference type="Pfam" id="PF19290"/>
    </source>
</evidence>
<proteinExistence type="inferred from homology"/>